<evidence type="ECO:0000259" key="2">
    <source>
        <dbReference type="Pfam" id="PF09792"/>
    </source>
</evidence>
<organism evidence="3 4">
    <name type="scientific">Discina gigas</name>
    <dbReference type="NCBI Taxonomy" id="1032678"/>
    <lineage>
        <taxon>Eukaryota</taxon>
        <taxon>Fungi</taxon>
        <taxon>Dikarya</taxon>
        <taxon>Ascomycota</taxon>
        <taxon>Pezizomycotina</taxon>
        <taxon>Pezizomycetes</taxon>
        <taxon>Pezizales</taxon>
        <taxon>Discinaceae</taxon>
        <taxon>Discina</taxon>
    </lineage>
</organism>
<dbReference type="Pfam" id="PF09792">
    <property type="entry name" value="But2"/>
    <property type="match status" value="1"/>
</dbReference>
<keyword evidence="4" id="KW-1185">Reference proteome</keyword>
<reference evidence="3 4" key="1">
    <citation type="submission" date="2024-02" db="EMBL/GenBank/DDBJ databases">
        <title>Discinaceae phylogenomics.</title>
        <authorList>
            <person name="Dirks A.C."/>
            <person name="James T.Y."/>
        </authorList>
    </citation>
    <scope>NUCLEOTIDE SEQUENCE [LARGE SCALE GENOMIC DNA]</scope>
    <source>
        <strain evidence="3 4">ACD0624</strain>
    </source>
</reference>
<dbReference type="PANTHER" id="PTHR39613:SF1">
    <property type="entry name" value="ANCHORED CELL WALL PROTEIN, PUTATIVE (AFU_ORTHOLOGUE AFUA_4G08960)-RELATED"/>
    <property type="match status" value="1"/>
</dbReference>
<sequence>MTRLTFAINFFSIALSTVLAAPTTAPIIRKSEVIDTIFPHYLVPAVQNFPNTTYATQHTAQINYTGFDSDMSETTMFVGFDVPYNNATNCLIKFTMPDVLSGGYEWTAKGSGKFDVYMVTSLIVPGELSWNNRPQRYPTLNPQPLFRITQPTQGGEAAVDGYMMRCFNGQRMDFELVADHQAGMVEFDWFELDTPKTGITMEMSM</sequence>
<evidence type="ECO:0000313" key="4">
    <source>
        <dbReference type="Proteomes" id="UP001447188"/>
    </source>
</evidence>
<comment type="caution">
    <text evidence="3">The sequence shown here is derived from an EMBL/GenBank/DDBJ whole genome shotgun (WGS) entry which is preliminary data.</text>
</comment>
<feature type="domain" description="Ubiquitin 3 binding protein But2 C-terminal" evidence="2">
    <location>
        <begin position="38"/>
        <end position="192"/>
    </location>
</feature>
<proteinExistence type="predicted"/>
<dbReference type="EMBL" id="JBBBZM010000034">
    <property type="protein sequence ID" value="KAL0637478.1"/>
    <property type="molecule type" value="Genomic_DNA"/>
</dbReference>
<accession>A0ABR3GNQ4</accession>
<keyword evidence="1" id="KW-0732">Signal</keyword>
<dbReference type="PANTHER" id="PTHR39613">
    <property type="entry name" value="ANCHORED CELL WALL PROTEIN, PUTATIVE (AFU_ORTHOLOGUE AFUA_4G08960)-RELATED"/>
    <property type="match status" value="1"/>
</dbReference>
<protein>
    <recommendedName>
        <fullName evidence="2">Ubiquitin 3 binding protein But2 C-terminal domain-containing protein</fullName>
    </recommendedName>
</protein>
<dbReference type="Proteomes" id="UP001447188">
    <property type="component" value="Unassembled WGS sequence"/>
</dbReference>
<dbReference type="InterPro" id="IPR018620">
    <property type="entry name" value="Ubiquitin3-bd_protein_But2_C"/>
</dbReference>
<feature type="chain" id="PRO_5047364703" description="Ubiquitin 3 binding protein But2 C-terminal domain-containing protein" evidence="1">
    <location>
        <begin position="21"/>
        <end position="205"/>
    </location>
</feature>
<feature type="signal peptide" evidence="1">
    <location>
        <begin position="1"/>
        <end position="20"/>
    </location>
</feature>
<gene>
    <name evidence="3" type="ORF">Q9L58_003533</name>
</gene>
<evidence type="ECO:0000256" key="1">
    <source>
        <dbReference type="SAM" id="SignalP"/>
    </source>
</evidence>
<name>A0ABR3GNQ4_9PEZI</name>
<evidence type="ECO:0000313" key="3">
    <source>
        <dbReference type="EMBL" id="KAL0637478.1"/>
    </source>
</evidence>